<proteinExistence type="predicted"/>
<keyword evidence="2" id="KW-1185">Reference proteome</keyword>
<dbReference type="Proteomes" id="UP000790347">
    <property type="component" value="Unassembled WGS sequence"/>
</dbReference>
<evidence type="ECO:0000313" key="1">
    <source>
        <dbReference type="EMBL" id="KAH9518085.1"/>
    </source>
</evidence>
<dbReference type="EMBL" id="ASGP02000003">
    <property type="protein sequence ID" value="KAH9518085.1"/>
    <property type="molecule type" value="Genomic_DNA"/>
</dbReference>
<comment type="caution">
    <text evidence="1">The sequence shown here is derived from an EMBL/GenBank/DDBJ whole genome shotgun (WGS) entry which is preliminary data.</text>
</comment>
<name>A0A922I2X1_DERFA</name>
<organism evidence="1 2">
    <name type="scientific">Dermatophagoides farinae</name>
    <name type="common">American house dust mite</name>
    <dbReference type="NCBI Taxonomy" id="6954"/>
    <lineage>
        <taxon>Eukaryota</taxon>
        <taxon>Metazoa</taxon>
        <taxon>Ecdysozoa</taxon>
        <taxon>Arthropoda</taxon>
        <taxon>Chelicerata</taxon>
        <taxon>Arachnida</taxon>
        <taxon>Acari</taxon>
        <taxon>Acariformes</taxon>
        <taxon>Sarcoptiformes</taxon>
        <taxon>Astigmata</taxon>
        <taxon>Psoroptidia</taxon>
        <taxon>Analgoidea</taxon>
        <taxon>Pyroglyphidae</taxon>
        <taxon>Dermatophagoidinae</taxon>
        <taxon>Dermatophagoides</taxon>
    </lineage>
</organism>
<dbReference type="InterPro" id="IPR038513">
    <property type="entry name" value="FAIM1_dom_sf"/>
</dbReference>
<sequence length="205" mass="23997">MNMNDLVGTWEVPLYDKIHKIQFEHGTTTGRRVLWIDNDIILKKEWMFKLVGSEPFEIKNPDSDEIYAKCEIVINACLGFTYEYILYVNGKQFKTFREKQSKIMRAWHFDLNNDDHNDDGNDNKQEKKQFRVVLEKDTLDVWVNGQKKDTTHEFGDSEGTEIKFNLDEQQQNCGCIKTISSGDKRKGMIYVLEVNGQSVNEKDVE</sequence>
<gene>
    <name evidence="1" type="ORF">DERF_008684</name>
</gene>
<evidence type="ECO:0000313" key="2">
    <source>
        <dbReference type="Proteomes" id="UP000790347"/>
    </source>
</evidence>
<evidence type="ECO:0008006" key="3">
    <source>
        <dbReference type="Google" id="ProtNLM"/>
    </source>
</evidence>
<dbReference type="InterPro" id="IPR010695">
    <property type="entry name" value="FAIM1"/>
</dbReference>
<accession>A0A922I2X1</accession>
<dbReference type="GO" id="GO:1902042">
    <property type="term" value="P:negative regulation of extrinsic apoptotic signaling pathway via death domain receptors"/>
    <property type="evidence" value="ECO:0007669"/>
    <property type="project" value="TreeGrafter"/>
</dbReference>
<dbReference type="Pfam" id="PF06905">
    <property type="entry name" value="FAIM1"/>
    <property type="match status" value="1"/>
</dbReference>
<reference evidence="1" key="2">
    <citation type="journal article" date="2022" name="Res Sq">
        <title>Comparative Genomics Reveals Insights into the Divergent Evolution of Astigmatic Mites and Household Pest Adaptations.</title>
        <authorList>
            <person name="Xiong Q."/>
            <person name="Wan A.T.-Y."/>
            <person name="Liu X.-Y."/>
            <person name="Fung C.S.-H."/>
            <person name="Xiao X."/>
            <person name="Malainual N."/>
            <person name="Hou J."/>
            <person name="Wang L."/>
            <person name="Wang M."/>
            <person name="Yang K."/>
            <person name="Cui Y."/>
            <person name="Leung E."/>
            <person name="Nong W."/>
            <person name="Shin S.-K."/>
            <person name="Au S."/>
            <person name="Jeong K.Y."/>
            <person name="Chew F.T."/>
            <person name="Hui J."/>
            <person name="Leung T.F."/>
            <person name="Tungtrongchitr A."/>
            <person name="Zhong N."/>
            <person name="Liu Z."/>
            <person name="Tsui S."/>
        </authorList>
    </citation>
    <scope>NUCLEOTIDE SEQUENCE</scope>
    <source>
        <strain evidence="1">Derf</strain>
        <tissue evidence="1">Whole organism</tissue>
    </source>
</reference>
<protein>
    <recommendedName>
        <fullName evidence="3">Fas apoptotic inhibitory molecule 1-like</fullName>
    </recommendedName>
</protein>
<dbReference type="PANTHER" id="PTHR13088">
    <property type="entry name" value="FAS APOPTOTIC INHIBITORY MOLECULE FAIM"/>
    <property type="match status" value="1"/>
</dbReference>
<reference evidence="1" key="1">
    <citation type="submission" date="2013-05" db="EMBL/GenBank/DDBJ databases">
        <authorList>
            <person name="Yim A.K.Y."/>
            <person name="Chan T.F."/>
            <person name="Ji K.M."/>
            <person name="Liu X.Y."/>
            <person name="Zhou J.W."/>
            <person name="Li R.Q."/>
            <person name="Yang K.Y."/>
            <person name="Li J."/>
            <person name="Li M."/>
            <person name="Law P.T.W."/>
            <person name="Wu Y.L."/>
            <person name="Cai Z.L."/>
            <person name="Qin H."/>
            <person name="Bao Y."/>
            <person name="Leung R.K.K."/>
            <person name="Ng P.K.S."/>
            <person name="Zou J."/>
            <person name="Zhong X.J."/>
            <person name="Ran P.X."/>
            <person name="Zhong N.S."/>
            <person name="Liu Z.G."/>
            <person name="Tsui S.K.W."/>
        </authorList>
    </citation>
    <scope>NUCLEOTIDE SEQUENCE</scope>
    <source>
        <strain evidence="1">Derf</strain>
        <tissue evidence="1">Whole organism</tissue>
    </source>
</reference>
<dbReference type="Gene3D" id="2.40.128.180">
    <property type="match status" value="2"/>
</dbReference>
<dbReference type="PANTHER" id="PTHR13088:SF3">
    <property type="entry name" value="FAS APOPTOTIC INHIBITORY MOLECULE 1"/>
    <property type="match status" value="1"/>
</dbReference>
<dbReference type="AlphaFoldDB" id="A0A922I2X1"/>